<feature type="signal peptide" evidence="2">
    <location>
        <begin position="1"/>
        <end position="15"/>
    </location>
</feature>
<accession>A0A5K1UX72</accession>
<feature type="coiled-coil region" evidence="1">
    <location>
        <begin position="39"/>
        <end position="66"/>
    </location>
</feature>
<dbReference type="VEuPathDB" id="AmoebaDB:EHI8A_110800"/>
<dbReference type="VEuPathDB" id="AmoebaDB:KM1_028610"/>
<dbReference type="HOGENOM" id="CLU_1263609_0_0_1"/>
<dbReference type="Proteomes" id="UP000078387">
    <property type="component" value="Unassembled WGS sequence"/>
</dbReference>
<sequence>MNALFVIMVIMCVQAKTNETEALTGVKVVKDLTLPPALIKSKQLVVKRLEEKLKLTSAQAESMAERIMSSIDENSINPSIERAKAVAKKVKKAAKITKKYTKGTPCGDELINLAKMYDNKIQIQQFDVNKLNSMINDAIKKITAKKKLKEVKCLLKKSGVKGSLNVKKPVSKLNTPIKPTLAEQYPEIAKLIPETKSSIDFKVKVNAKQTLQNKLIDQI</sequence>
<dbReference type="AlphaFoldDB" id="A0A5K1UX72"/>
<name>A0A5K1UX72_ENTHI</name>
<evidence type="ECO:0000256" key="1">
    <source>
        <dbReference type="SAM" id="Coils"/>
    </source>
</evidence>
<dbReference type="OMA" id="AKMYDDK"/>
<evidence type="ECO:0000313" key="5">
    <source>
        <dbReference type="Proteomes" id="UP000078387"/>
    </source>
</evidence>
<feature type="chain" id="PRO_5023827580" evidence="2">
    <location>
        <begin position="16"/>
        <end position="219"/>
    </location>
</feature>
<keyword evidence="2" id="KW-0732">Signal</keyword>
<evidence type="ECO:0000313" key="4">
    <source>
        <dbReference type="EMBL" id="GAT97021.1"/>
    </source>
</evidence>
<dbReference type="VEuPathDB" id="AmoebaDB:EHI7A_104000"/>
<reference evidence="4 5" key="2">
    <citation type="submission" date="2016-05" db="EMBL/GenBank/DDBJ databases">
        <title>First whole genome sequencing of Entamoeba histolytica HM1:IMSS-clone-6.</title>
        <authorList>
            <person name="Mukherjee Avik.K."/>
            <person name="Izumyama S."/>
            <person name="Nakada-Tsukui K."/>
            <person name="Nozaki T."/>
        </authorList>
    </citation>
    <scope>NUCLEOTIDE SEQUENCE [LARGE SCALE GENOMIC DNA]</scope>
    <source>
        <strain evidence="4 5">HM1:IMSS clone 6</strain>
    </source>
</reference>
<dbReference type="EMBL" id="BDEQ01000001">
    <property type="protein sequence ID" value="GAT97021.1"/>
    <property type="molecule type" value="Genomic_DNA"/>
</dbReference>
<protein>
    <submittedName>
        <fullName evidence="4">Uncharacterized protein</fullName>
    </submittedName>
</protein>
<dbReference type="EMBL" id="AK421595">
    <property type="protein sequence ID" value="BAN40130.1"/>
    <property type="molecule type" value="mRNA"/>
</dbReference>
<evidence type="ECO:0000256" key="2">
    <source>
        <dbReference type="SAM" id="SignalP"/>
    </source>
</evidence>
<keyword evidence="1" id="KW-0175">Coiled coil</keyword>
<gene>
    <name evidence="4" type="ORF">CL6EHI_099350</name>
</gene>
<reference evidence="3" key="1">
    <citation type="submission" date="2012-06" db="EMBL/GenBank/DDBJ databases">
        <title>Short 5' UTR of Entamoeba genes.</title>
        <authorList>
            <person name="Hiranuka K."/>
            <person name="Kumagai M."/>
            <person name="Wakaguri H."/>
            <person name="Suzuki Y."/>
            <person name="Sugano S."/>
            <person name="Watanabe J."/>
            <person name="Makioka A."/>
        </authorList>
    </citation>
    <scope>NUCLEOTIDE SEQUENCE</scope>
    <source>
        <strain evidence="3">HM-1:IMSS</strain>
    </source>
</reference>
<dbReference type="VEuPathDB" id="AmoebaDB:EHI5A_134220"/>
<organism evidence="4 5">
    <name type="scientific">Entamoeba histolytica</name>
    <dbReference type="NCBI Taxonomy" id="5759"/>
    <lineage>
        <taxon>Eukaryota</taxon>
        <taxon>Amoebozoa</taxon>
        <taxon>Evosea</taxon>
        <taxon>Archamoebae</taxon>
        <taxon>Mastigamoebida</taxon>
        <taxon>Entamoebidae</taxon>
        <taxon>Entamoeba</taxon>
    </lineage>
</organism>
<dbReference type="VEuPathDB" id="AmoebaDB:EHI_099350"/>
<proteinExistence type="evidence at transcript level"/>
<evidence type="ECO:0000313" key="3">
    <source>
        <dbReference type="EMBL" id="BAN40130.1"/>
    </source>
</evidence>
<accession>S0AXA1</accession>